<feature type="region of interest" description="Disordered" evidence="2">
    <location>
        <begin position="131"/>
        <end position="153"/>
    </location>
</feature>
<protein>
    <recommendedName>
        <fullName evidence="6">Regulator of microtubule dynamics 2</fullName>
    </recommendedName>
</protein>
<accession>A0A3B3DIW7</accession>
<keyword evidence="1" id="KW-0175">Coiled coil</keyword>
<dbReference type="Proteomes" id="UP000261560">
    <property type="component" value="Unplaced"/>
</dbReference>
<keyword evidence="3" id="KW-1133">Transmembrane helix</keyword>
<evidence type="ECO:0000256" key="3">
    <source>
        <dbReference type="SAM" id="Phobius"/>
    </source>
</evidence>
<keyword evidence="3" id="KW-0812">Transmembrane</keyword>
<dbReference type="AlphaFoldDB" id="A0A3B3DIW7"/>
<dbReference type="Ensembl" id="ENSOMET00000032817.1">
    <property type="protein sequence ID" value="ENSOMEP00000030053.1"/>
    <property type="gene ID" value="ENSOMEG00000014094.1"/>
</dbReference>
<feature type="compositionally biased region" description="Acidic residues" evidence="2">
    <location>
        <begin position="143"/>
        <end position="153"/>
    </location>
</feature>
<reference evidence="4" key="1">
    <citation type="submission" date="2025-08" db="UniProtKB">
        <authorList>
            <consortium name="Ensembl"/>
        </authorList>
    </citation>
    <scope>IDENTIFICATION</scope>
</reference>
<organism evidence="4 5">
    <name type="scientific">Oryzias melastigma</name>
    <name type="common">Marine medaka</name>
    <dbReference type="NCBI Taxonomy" id="30732"/>
    <lineage>
        <taxon>Eukaryota</taxon>
        <taxon>Metazoa</taxon>
        <taxon>Chordata</taxon>
        <taxon>Craniata</taxon>
        <taxon>Vertebrata</taxon>
        <taxon>Euteleostomi</taxon>
        <taxon>Actinopterygii</taxon>
        <taxon>Neopterygii</taxon>
        <taxon>Teleostei</taxon>
        <taxon>Neoteleostei</taxon>
        <taxon>Acanthomorphata</taxon>
        <taxon>Ovalentaria</taxon>
        <taxon>Atherinomorphae</taxon>
        <taxon>Beloniformes</taxon>
        <taxon>Adrianichthyidae</taxon>
        <taxon>Oryziinae</taxon>
        <taxon>Oryzias</taxon>
    </lineage>
</organism>
<evidence type="ECO:0000313" key="4">
    <source>
        <dbReference type="Ensembl" id="ENSOMEP00000030053.1"/>
    </source>
</evidence>
<dbReference type="GeneTree" id="ENSGT01060000251020"/>
<sequence length="153" mass="17623">LPYKYSKVLILGAVAGIAGISIAVFCYKYKGFKVLFKDSKSKSQQKQSSLHTSTQRKAKWDQSFMSSYSPNLPRGQVEVLEHLEALFQCISELKEEMKELKNVLPELQEQVREEIRFFRACSSQRTRLIQRKRPSRSIIPEDWSSEDTESEGG</sequence>
<dbReference type="STRING" id="30732.ENSOMEP00000030053"/>
<evidence type="ECO:0000256" key="1">
    <source>
        <dbReference type="SAM" id="Coils"/>
    </source>
</evidence>
<keyword evidence="3" id="KW-0472">Membrane</keyword>
<reference evidence="4" key="2">
    <citation type="submission" date="2025-09" db="UniProtKB">
        <authorList>
            <consortium name="Ensembl"/>
        </authorList>
    </citation>
    <scope>IDENTIFICATION</scope>
</reference>
<evidence type="ECO:0000313" key="5">
    <source>
        <dbReference type="Proteomes" id="UP000261560"/>
    </source>
</evidence>
<feature type="coiled-coil region" evidence="1">
    <location>
        <begin position="83"/>
        <end position="110"/>
    </location>
</feature>
<keyword evidence="5" id="KW-1185">Reference proteome</keyword>
<evidence type="ECO:0008006" key="6">
    <source>
        <dbReference type="Google" id="ProtNLM"/>
    </source>
</evidence>
<dbReference type="PaxDb" id="30732-ENSOMEP00000030053"/>
<proteinExistence type="predicted"/>
<feature type="transmembrane region" description="Helical" evidence="3">
    <location>
        <begin position="6"/>
        <end position="27"/>
    </location>
</feature>
<name>A0A3B3DIW7_ORYME</name>
<evidence type="ECO:0000256" key="2">
    <source>
        <dbReference type="SAM" id="MobiDB-lite"/>
    </source>
</evidence>